<evidence type="ECO:0000256" key="1">
    <source>
        <dbReference type="SAM" id="MobiDB-lite"/>
    </source>
</evidence>
<proteinExistence type="predicted"/>
<dbReference type="OrthoDB" id="1489309at2"/>
<sequence length="686" mass="78174">MSAGYAFAQYPPSNQNYPGRQQRPSFNNTDTSTNRASKNLTGDQEIDAERKKEESRHDSVVFTSKFIRVTNERLLSDSTQVFPLDTGLTNFENYSPLYQPRSPKISLGSLGLPERPLLFEPGRTIGFDPGVHFLDAYLLAPEDINYYKARAPYTNLSLFSSGVKEQLFKVTHTQNINPQLNIGANLNVIGSHGFYPRQNVSEISGAVFSWYESKSKRYNLLANVIWNNMKTPENGSILNDSLFTAPQNSYTTAQNQPIRLQNSSDVIRTKGIYLKNYYYIGKIDSTKKKGVSSSVLPTQRVGYTFYYNTSKYLFLQNEPDTYGVFPDYYFSAKYSHDSLAVTHLQNSFSYSFYLRGKSTGVIKNEVKLDLGLVQDIWGYKQFVTDTGIINTYGRIIQQDKKQNNSFQDLTVKARAGYRFSNRILLDVDLQQVAQGRDFGDFLYDAKLTLSGGRKAGRIILGAYSQNSSPPLVYTDWVSNHFIFHNKFSNQKINSVSFNYVNDALQLDLKAEYFLISDYLYFTAQPNGIDATPAQLHGPINLLKVSLGKNLTFRKWHFDNYVVYQKTDNESVLRTPEVYTYSSLYYSMFLFHVLHSNLGTNVRFNTAYVAPSYAVGLGQFYNSTPNVTFSSYPVASVFFKATLIRTNLFIQYDYANQGLFSKGYYMVNRYPGPNSLLKIGVSWTFYN</sequence>
<organism evidence="2 3">
    <name type="scientific">Mucilaginibacter ginsenosidivorans</name>
    <dbReference type="NCBI Taxonomy" id="398053"/>
    <lineage>
        <taxon>Bacteria</taxon>
        <taxon>Pseudomonadati</taxon>
        <taxon>Bacteroidota</taxon>
        <taxon>Sphingobacteriia</taxon>
        <taxon>Sphingobacteriales</taxon>
        <taxon>Sphingobacteriaceae</taxon>
        <taxon>Mucilaginibacter</taxon>
    </lineage>
</organism>
<evidence type="ECO:0000313" key="2">
    <source>
        <dbReference type="EMBL" id="QEC65756.1"/>
    </source>
</evidence>
<dbReference type="InterPro" id="IPR025631">
    <property type="entry name" value="Porin_10"/>
</dbReference>
<accession>A0A5B8V588</accession>
<dbReference type="EMBL" id="CP042436">
    <property type="protein sequence ID" value="QEC65756.1"/>
    <property type="molecule type" value="Genomic_DNA"/>
</dbReference>
<dbReference type="KEGG" id="mgin:FRZ54_23050"/>
<evidence type="ECO:0000313" key="3">
    <source>
        <dbReference type="Proteomes" id="UP000321479"/>
    </source>
</evidence>
<evidence type="ECO:0008006" key="4">
    <source>
        <dbReference type="Google" id="ProtNLM"/>
    </source>
</evidence>
<name>A0A5B8V588_9SPHI</name>
<gene>
    <name evidence="2" type="ORF">FRZ54_23050</name>
</gene>
<keyword evidence="3" id="KW-1185">Reference proteome</keyword>
<dbReference type="AlphaFoldDB" id="A0A5B8V588"/>
<protein>
    <recommendedName>
        <fullName evidence="4">Porin</fullName>
    </recommendedName>
</protein>
<feature type="region of interest" description="Disordered" evidence="1">
    <location>
        <begin position="1"/>
        <end position="54"/>
    </location>
</feature>
<dbReference type="Pfam" id="PF14121">
    <property type="entry name" value="Porin_10"/>
    <property type="match status" value="1"/>
</dbReference>
<dbReference type="Proteomes" id="UP000321479">
    <property type="component" value="Chromosome"/>
</dbReference>
<feature type="compositionally biased region" description="Polar residues" evidence="1">
    <location>
        <begin position="11"/>
        <end position="42"/>
    </location>
</feature>
<reference evidence="2 3" key="1">
    <citation type="journal article" date="2017" name="Curr. Microbiol.">
        <title>Mucilaginibacter ginsenosidivorans sp. nov., Isolated from Soil of Ginseng Field.</title>
        <authorList>
            <person name="Kim M.M."/>
            <person name="Siddiqi M.Z."/>
            <person name="Im W.T."/>
        </authorList>
    </citation>
    <scope>NUCLEOTIDE SEQUENCE [LARGE SCALE GENOMIC DNA]</scope>
    <source>
        <strain evidence="2 3">Gsoil 3017</strain>
    </source>
</reference>